<dbReference type="InterPro" id="IPR037523">
    <property type="entry name" value="VOC_core"/>
</dbReference>
<dbReference type="InterPro" id="IPR053863">
    <property type="entry name" value="Glyoxy/Ble-like_N"/>
</dbReference>
<protein>
    <recommendedName>
        <fullName evidence="1">VOC domain-containing protein</fullName>
    </recommendedName>
</protein>
<dbReference type="PROSITE" id="PS51819">
    <property type="entry name" value="VOC"/>
    <property type="match status" value="1"/>
</dbReference>
<comment type="caution">
    <text evidence="2">The sequence shown here is derived from an EMBL/GenBank/DDBJ whole genome shotgun (WGS) entry which is preliminary data.</text>
</comment>
<dbReference type="InterPro" id="IPR052164">
    <property type="entry name" value="Anthracycline_SecMetBiosynth"/>
</dbReference>
<evidence type="ECO:0000313" key="3">
    <source>
        <dbReference type="Proteomes" id="UP000178515"/>
    </source>
</evidence>
<gene>
    <name evidence="2" type="ORF">A3F24_02505</name>
</gene>
<accession>A0A1G1Z4N8</accession>
<feature type="domain" description="VOC" evidence="1">
    <location>
        <begin position="4"/>
        <end position="139"/>
    </location>
</feature>
<evidence type="ECO:0000259" key="1">
    <source>
        <dbReference type="PROSITE" id="PS51819"/>
    </source>
</evidence>
<proteinExistence type="predicted"/>
<dbReference type="PANTHER" id="PTHR33993">
    <property type="entry name" value="GLYOXALASE-RELATED"/>
    <property type="match status" value="1"/>
</dbReference>
<dbReference type="Pfam" id="PF22677">
    <property type="entry name" value="Ble-like_N"/>
    <property type="match status" value="1"/>
</dbReference>
<dbReference type="EMBL" id="MHIX01000016">
    <property type="protein sequence ID" value="OGY59389.1"/>
    <property type="molecule type" value="Genomic_DNA"/>
</dbReference>
<reference evidence="2 3" key="1">
    <citation type="journal article" date="2016" name="Nat. Commun.">
        <title>Thousands of microbial genomes shed light on interconnected biogeochemical processes in an aquifer system.</title>
        <authorList>
            <person name="Anantharaman K."/>
            <person name="Brown C.T."/>
            <person name="Hug L.A."/>
            <person name="Sharon I."/>
            <person name="Castelle C.J."/>
            <person name="Probst A.J."/>
            <person name="Thomas B.C."/>
            <person name="Singh A."/>
            <person name="Wilkins M.J."/>
            <person name="Karaoz U."/>
            <person name="Brodie E.L."/>
            <person name="Williams K.H."/>
            <person name="Hubbard S.S."/>
            <person name="Banfield J.F."/>
        </authorList>
    </citation>
    <scope>NUCLEOTIDE SEQUENCE [LARGE SCALE GENOMIC DNA]</scope>
</reference>
<dbReference type="AlphaFoldDB" id="A0A1G1Z4N8"/>
<dbReference type="PANTHER" id="PTHR33993:SF2">
    <property type="entry name" value="VOC DOMAIN-CONTAINING PROTEIN"/>
    <property type="match status" value="1"/>
</dbReference>
<organism evidence="2 3">
    <name type="scientific">Candidatus Colwellbacteria bacterium RIFCSPHIGHO2_12_FULL_44_17</name>
    <dbReference type="NCBI Taxonomy" id="1797689"/>
    <lineage>
        <taxon>Bacteria</taxon>
        <taxon>Candidatus Colwelliibacteriota</taxon>
    </lineage>
</organism>
<name>A0A1G1Z4N8_9BACT</name>
<dbReference type="Proteomes" id="UP000178515">
    <property type="component" value="Unassembled WGS sequence"/>
</dbReference>
<dbReference type="InterPro" id="IPR029068">
    <property type="entry name" value="Glyas_Bleomycin-R_OHBP_Dase"/>
</dbReference>
<sequence>MNNRVIHFEIHAADTAKVAEFYKNVFGWEIRKWDPPSPKASGGQAIPVVDYWIVMTAPEGSAEPGINGGIVGRQGPTPKGGEPVTSFVCTIGVPSVDEYIKKVEAAGGTLALPKMAIPGLAWFAYCKDIEGNIFGIYEDNKEAR</sequence>
<dbReference type="SUPFAM" id="SSF54593">
    <property type="entry name" value="Glyoxalase/Bleomycin resistance protein/Dihydroxybiphenyl dioxygenase"/>
    <property type="match status" value="1"/>
</dbReference>
<dbReference type="Gene3D" id="3.10.180.10">
    <property type="entry name" value="2,3-Dihydroxybiphenyl 1,2-Dioxygenase, domain 1"/>
    <property type="match status" value="1"/>
</dbReference>
<evidence type="ECO:0000313" key="2">
    <source>
        <dbReference type="EMBL" id="OGY59389.1"/>
    </source>
</evidence>